<organism evidence="5 6">
    <name type="scientific">Lecanosticta acicola</name>
    <dbReference type="NCBI Taxonomy" id="111012"/>
    <lineage>
        <taxon>Eukaryota</taxon>
        <taxon>Fungi</taxon>
        <taxon>Dikarya</taxon>
        <taxon>Ascomycota</taxon>
        <taxon>Pezizomycotina</taxon>
        <taxon>Dothideomycetes</taxon>
        <taxon>Dothideomycetidae</taxon>
        <taxon>Mycosphaerellales</taxon>
        <taxon>Mycosphaerellaceae</taxon>
        <taxon>Lecanosticta</taxon>
    </lineage>
</organism>
<comment type="caution">
    <text evidence="5">The sequence shown here is derived from an EMBL/GenBank/DDBJ whole genome shotgun (WGS) entry which is preliminary data.</text>
</comment>
<reference evidence="5" key="1">
    <citation type="submission" date="2023-11" db="EMBL/GenBank/DDBJ databases">
        <authorList>
            <person name="Alioto T."/>
            <person name="Alioto T."/>
            <person name="Gomez Garrido J."/>
        </authorList>
    </citation>
    <scope>NUCLEOTIDE SEQUENCE</scope>
</reference>
<accession>A0AAI8Z4M9</accession>
<dbReference type="InterPro" id="IPR040442">
    <property type="entry name" value="Pyrv_kinase-like_dom_sf"/>
</dbReference>
<dbReference type="Gene3D" id="3.20.20.60">
    <property type="entry name" value="Phosphoenolpyruvate-binding domains"/>
    <property type="match status" value="1"/>
</dbReference>
<proteinExistence type="inferred from homology"/>
<dbReference type="InterPro" id="IPR005000">
    <property type="entry name" value="Aldolase/citrate-lyase_domain"/>
</dbReference>
<dbReference type="Pfam" id="PF03328">
    <property type="entry name" value="HpcH_HpaI"/>
    <property type="match status" value="1"/>
</dbReference>
<keyword evidence="3" id="KW-0456">Lyase</keyword>
<dbReference type="PANTHER" id="PTHR30502:SF0">
    <property type="entry name" value="PHOSPHOENOLPYRUVATE CARBOXYLASE FAMILY PROTEIN"/>
    <property type="match status" value="1"/>
</dbReference>
<comment type="similarity">
    <text evidence="1">Belongs to the HpcH/HpaI aldolase family.</text>
</comment>
<dbReference type="Proteomes" id="UP001296104">
    <property type="component" value="Unassembled WGS sequence"/>
</dbReference>
<evidence type="ECO:0000256" key="2">
    <source>
        <dbReference type="ARBA" id="ARBA00022723"/>
    </source>
</evidence>
<dbReference type="EMBL" id="CAVMBE010000062">
    <property type="protein sequence ID" value="CAK4032374.1"/>
    <property type="molecule type" value="Genomic_DNA"/>
</dbReference>
<name>A0AAI8Z4M9_9PEZI</name>
<feature type="domain" description="HpcH/HpaI aldolase/citrate lyase" evidence="4">
    <location>
        <begin position="33"/>
        <end position="246"/>
    </location>
</feature>
<keyword evidence="6" id="KW-1185">Reference proteome</keyword>
<evidence type="ECO:0000256" key="1">
    <source>
        <dbReference type="ARBA" id="ARBA00005568"/>
    </source>
</evidence>
<evidence type="ECO:0000259" key="4">
    <source>
        <dbReference type="Pfam" id="PF03328"/>
    </source>
</evidence>
<dbReference type="GO" id="GO:0005737">
    <property type="term" value="C:cytoplasm"/>
    <property type="evidence" value="ECO:0007669"/>
    <property type="project" value="TreeGrafter"/>
</dbReference>
<sequence>MQSANRLLKALKTNKPTFGGWQKLPGSNLSRTIARTPNLDWICLDCEHGNISDSEMHESVAAIAACGVSPIVRVADGQHWMIKRALDSGAHGIIIPLLHTAEDVENVVRYSKFPPQGNRGLGGAFAMEKFIDQTASDPEEISLQQYFREANDSIVVIVQIETASALERISSIAAVPGVDVCFIGPVDLGNSIGYPCESLGNYAPELEEAIGKIKGEAQAAGKWTGIYTSGGESAKKYASEGFSMINAMNDVSAIRMTFGQAVQAARQ</sequence>
<evidence type="ECO:0000313" key="6">
    <source>
        <dbReference type="Proteomes" id="UP001296104"/>
    </source>
</evidence>
<gene>
    <name evidence="5" type="ORF">LECACI_7A007532</name>
</gene>
<dbReference type="PANTHER" id="PTHR30502">
    <property type="entry name" value="2-KETO-3-DEOXY-L-RHAMNONATE ALDOLASE"/>
    <property type="match status" value="1"/>
</dbReference>
<protein>
    <submittedName>
        <fullName evidence="5">2-keto-3-deoxy-L-rhamnonate aldolase</fullName>
    </submittedName>
</protein>
<dbReference type="GO" id="GO:0016832">
    <property type="term" value="F:aldehyde-lyase activity"/>
    <property type="evidence" value="ECO:0007669"/>
    <property type="project" value="TreeGrafter"/>
</dbReference>
<dbReference type="SUPFAM" id="SSF51621">
    <property type="entry name" value="Phosphoenolpyruvate/pyruvate domain"/>
    <property type="match status" value="1"/>
</dbReference>
<evidence type="ECO:0000313" key="5">
    <source>
        <dbReference type="EMBL" id="CAK4032374.1"/>
    </source>
</evidence>
<keyword evidence="2" id="KW-0479">Metal-binding</keyword>
<dbReference type="AlphaFoldDB" id="A0AAI8Z4M9"/>
<evidence type="ECO:0000256" key="3">
    <source>
        <dbReference type="ARBA" id="ARBA00023239"/>
    </source>
</evidence>
<dbReference type="InterPro" id="IPR050251">
    <property type="entry name" value="HpcH-HpaI_aldolase"/>
</dbReference>
<dbReference type="GO" id="GO:0046872">
    <property type="term" value="F:metal ion binding"/>
    <property type="evidence" value="ECO:0007669"/>
    <property type="project" value="UniProtKB-KW"/>
</dbReference>
<dbReference type="InterPro" id="IPR015813">
    <property type="entry name" value="Pyrv/PenolPyrv_kinase-like_dom"/>
</dbReference>